<accession>A0A336KSR9</accession>
<keyword evidence="7 9" id="KW-0503">Monooxygenase</keyword>
<dbReference type="InterPro" id="IPR002401">
    <property type="entry name" value="Cyt_P450_E_grp-I"/>
</dbReference>
<sequence length="540" mass="62422">MTEMIFENLFINISVLAFTVICLFHIWQIRSRSYKLALKIPGPRPLPIIGNAHLIFKITSKTDVISKALEYGKIYNPVGRAFLGYNVFVFLTHPDDIEVIILNSNQHLEKSEEYRFFEPWLGNGLLISKGEKWRSHRKLIAPTFHTNILKNFVKIFHKNSLDIVGAMRSKVGKEIDIHKFMSEVTTNILLETAMGYDKTNDKGKSGLDYAVAVMEMCDLIHLRHYQFWYRIELLFNLFGLKKKQNNLLRRIHGLTNRVIKAKQKTFQANIKEGKLPQPLFHEIISNNKAHYDSHLLKDDLDIIDESDVGERRRLAFLDLMIETAYLGADITDEEIKEEVDTIMFEGHDTTAAAASFVLCLLGEHQEIQDKVYLELQSIFSDNLRRPITYSDTIEMKYLERVILESLRLYPPVPAIARKVNEDVQLASSDLIIPSGSTVVIGTFKLHRQSEFYENPNKFNPDNFLPENTQKRKYFAYIPFSAGPRSCVGRKYAMLKLKVLLSTILKEYYVKSSVREADYSLTADIILKRGDLFRIELESRI</sequence>
<protein>
    <submittedName>
        <fullName evidence="11">CSON013450 protein</fullName>
    </submittedName>
</protein>
<gene>
    <name evidence="11" type="primary">CSON013450</name>
</gene>
<organism evidence="11">
    <name type="scientific">Culicoides sonorensis</name>
    <name type="common">Biting midge</name>
    <dbReference type="NCBI Taxonomy" id="179676"/>
    <lineage>
        <taxon>Eukaryota</taxon>
        <taxon>Metazoa</taxon>
        <taxon>Ecdysozoa</taxon>
        <taxon>Arthropoda</taxon>
        <taxon>Hexapoda</taxon>
        <taxon>Insecta</taxon>
        <taxon>Pterygota</taxon>
        <taxon>Neoptera</taxon>
        <taxon>Endopterygota</taxon>
        <taxon>Diptera</taxon>
        <taxon>Nematocera</taxon>
        <taxon>Chironomoidea</taxon>
        <taxon>Ceratopogonidae</taxon>
        <taxon>Ceratopogoninae</taxon>
        <taxon>Culicoides</taxon>
        <taxon>Monoculicoides</taxon>
    </lineage>
</organism>
<evidence type="ECO:0000256" key="3">
    <source>
        <dbReference type="ARBA" id="ARBA00022617"/>
    </source>
</evidence>
<dbReference type="GO" id="GO:0004497">
    <property type="term" value="F:monooxygenase activity"/>
    <property type="evidence" value="ECO:0007669"/>
    <property type="project" value="UniProtKB-KW"/>
</dbReference>
<keyword evidence="10" id="KW-0812">Transmembrane</keyword>
<keyword evidence="4 8" id="KW-0479">Metal-binding</keyword>
<keyword evidence="3 8" id="KW-0349">Heme</keyword>
<dbReference type="PANTHER" id="PTHR24291:SF106">
    <property type="entry name" value="CYTOCHROME P450 4G1-RELATED"/>
    <property type="match status" value="1"/>
</dbReference>
<evidence type="ECO:0000256" key="9">
    <source>
        <dbReference type="RuleBase" id="RU000461"/>
    </source>
</evidence>
<dbReference type="InterPro" id="IPR050196">
    <property type="entry name" value="Cytochrome_P450_Monoox"/>
</dbReference>
<dbReference type="VEuPathDB" id="VectorBase:CSON013450"/>
<keyword evidence="10" id="KW-0472">Membrane</keyword>
<dbReference type="InterPro" id="IPR017972">
    <property type="entry name" value="Cyt_P450_CS"/>
</dbReference>
<evidence type="ECO:0000256" key="6">
    <source>
        <dbReference type="ARBA" id="ARBA00023004"/>
    </source>
</evidence>
<reference evidence="12" key="2">
    <citation type="submission" date="2018-07" db="EMBL/GenBank/DDBJ databases">
        <authorList>
            <person name="Quirk P.G."/>
            <person name="Krulwich T.A."/>
        </authorList>
    </citation>
    <scope>NUCLEOTIDE SEQUENCE</scope>
</reference>
<evidence type="ECO:0000256" key="5">
    <source>
        <dbReference type="ARBA" id="ARBA00023002"/>
    </source>
</evidence>
<keyword evidence="10" id="KW-1133">Transmembrane helix</keyword>
<evidence type="ECO:0000256" key="2">
    <source>
        <dbReference type="ARBA" id="ARBA00010617"/>
    </source>
</evidence>
<feature type="binding site" description="axial binding residue" evidence="8">
    <location>
        <position position="486"/>
    </location>
    <ligand>
        <name>heme</name>
        <dbReference type="ChEBI" id="CHEBI:30413"/>
    </ligand>
    <ligandPart>
        <name>Fe</name>
        <dbReference type="ChEBI" id="CHEBI:18248"/>
    </ligandPart>
</feature>
<dbReference type="GO" id="GO:0005506">
    <property type="term" value="F:iron ion binding"/>
    <property type="evidence" value="ECO:0007669"/>
    <property type="project" value="InterPro"/>
</dbReference>
<dbReference type="PROSITE" id="PS00086">
    <property type="entry name" value="CYTOCHROME_P450"/>
    <property type="match status" value="1"/>
</dbReference>
<dbReference type="PRINTS" id="PR00463">
    <property type="entry name" value="EP450I"/>
</dbReference>
<evidence type="ECO:0000256" key="7">
    <source>
        <dbReference type="ARBA" id="ARBA00023033"/>
    </source>
</evidence>
<dbReference type="SUPFAM" id="SSF48264">
    <property type="entry name" value="Cytochrome P450"/>
    <property type="match status" value="1"/>
</dbReference>
<dbReference type="InterPro" id="IPR001128">
    <property type="entry name" value="Cyt_P450"/>
</dbReference>
<evidence type="ECO:0000256" key="10">
    <source>
        <dbReference type="SAM" id="Phobius"/>
    </source>
</evidence>
<comment type="similarity">
    <text evidence="2 9">Belongs to the cytochrome P450 family.</text>
</comment>
<evidence type="ECO:0000256" key="1">
    <source>
        <dbReference type="ARBA" id="ARBA00001971"/>
    </source>
</evidence>
<dbReference type="GO" id="GO:0020037">
    <property type="term" value="F:heme binding"/>
    <property type="evidence" value="ECO:0007669"/>
    <property type="project" value="InterPro"/>
</dbReference>
<dbReference type="AlphaFoldDB" id="A0A336KSR9"/>
<evidence type="ECO:0000313" key="12">
    <source>
        <dbReference type="EMBL" id="SSX26479.1"/>
    </source>
</evidence>
<evidence type="ECO:0000256" key="4">
    <source>
        <dbReference type="ARBA" id="ARBA00022723"/>
    </source>
</evidence>
<dbReference type="OMA" id="NSANRHY"/>
<dbReference type="PRINTS" id="PR00385">
    <property type="entry name" value="P450"/>
</dbReference>
<reference evidence="11" key="1">
    <citation type="submission" date="2018-04" db="EMBL/GenBank/DDBJ databases">
        <authorList>
            <person name="Go L.Y."/>
            <person name="Mitchell J.A."/>
        </authorList>
    </citation>
    <scope>NUCLEOTIDE SEQUENCE</scope>
    <source>
        <tissue evidence="11">Whole organism</tissue>
    </source>
</reference>
<keyword evidence="6 8" id="KW-0408">Iron</keyword>
<dbReference type="Gene3D" id="1.10.630.10">
    <property type="entry name" value="Cytochrome P450"/>
    <property type="match status" value="1"/>
</dbReference>
<proteinExistence type="inferred from homology"/>
<evidence type="ECO:0000313" key="11">
    <source>
        <dbReference type="EMBL" id="SSX06123.1"/>
    </source>
</evidence>
<dbReference type="Pfam" id="PF00067">
    <property type="entry name" value="p450"/>
    <property type="match status" value="1"/>
</dbReference>
<dbReference type="CDD" id="cd20628">
    <property type="entry name" value="CYP4"/>
    <property type="match status" value="1"/>
</dbReference>
<dbReference type="InterPro" id="IPR036396">
    <property type="entry name" value="Cyt_P450_sf"/>
</dbReference>
<name>A0A336KSR9_CULSO</name>
<dbReference type="GO" id="GO:0016705">
    <property type="term" value="F:oxidoreductase activity, acting on paired donors, with incorporation or reduction of molecular oxygen"/>
    <property type="evidence" value="ECO:0007669"/>
    <property type="project" value="InterPro"/>
</dbReference>
<dbReference type="EMBL" id="UFQS01000677">
    <property type="protein sequence ID" value="SSX06123.1"/>
    <property type="molecule type" value="Genomic_DNA"/>
</dbReference>
<keyword evidence="5 9" id="KW-0560">Oxidoreductase</keyword>
<comment type="cofactor">
    <cofactor evidence="1 8">
        <name>heme</name>
        <dbReference type="ChEBI" id="CHEBI:30413"/>
    </cofactor>
</comment>
<feature type="transmembrane region" description="Helical" evidence="10">
    <location>
        <begin position="9"/>
        <end position="27"/>
    </location>
</feature>
<dbReference type="EMBL" id="UFQT01000677">
    <property type="protein sequence ID" value="SSX26479.1"/>
    <property type="molecule type" value="Genomic_DNA"/>
</dbReference>
<evidence type="ECO:0000256" key="8">
    <source>
        <dbReference type="PIRSR" id="PIRSR602401-1"/>
    </source>
</evidence>
<dbReference type="PANTHER" id="PTHR24291">
    <property type="entry name" value="CYTOCHROME P450 FAMILY 4"/>
    <property type="match status" value="1"/>
</dbReference>